<evidence type="ECO:0000313" key="15">
    <source>
        <dbReference type="Proteomes" id="UP000322917"/>
    </source>
</evidence>
<evidence type="ECO:0000256" key="4">
    <source>
        <dbReference type="ARBA" id="ARBA00022692"/>
    </source>
</evidence>
<keyword evidence="6 11" id="KW-0798">TonB box</keyword>
<dbReference type="InterPro" id="IPR039426">
    <property type="entry name" value="TonB-dep_rcpt-like"/>
</dbReference>
<keyword evidence="5" id="KW-0732">Signal</keyword>
<evidence type="ECO:0000256" key="11">
    <source>
        <dbReference type="RuleBase" id="RU003357"/>
    </source>
</evidence>
<name>A0A1M6KYL1_9FIRM</name>
<evidence type="ECO:0000256" key="5">
    <source>
        <dbReference type="ARBA" id="ARBA00022729"/>
    </source>
</evidence>
<organism evidence="14 15">
    <name type="scientific">Propionispora hippei DSM 15287</name>
    <dbReference type="NCBI Taxonomy" id="1123003"/>
    <lineage>
        <taxon>Bacteria</taxon>
        <taxon>Bacillati</taxon>
        <taxon>Bacillota</taxon>
        <taxon>Negativicutes</taxon>
        <taxon>Selenomonadales</taxon>
        <taxon>Sporomusaceae</taxon>
        <taxon>Propionispora</taxon>
    </lineage>
</organism>
<keyword evidence="7 10" id="KW-0472">Membrane</keyword>
<dbReference type="EMBL" id="FQZD01000030">
    <property type="protein sequence ID" value="SHJ64038.1"/>
    <property type="molecule type" value="Genomic_DNA"/>
</dbReference>
<sequence>MQVLRFHLLSRLLYVPGFLIERPYFLSPTPPVGRTYFIGGKTLKRKGKHSKAVLCALLSSAVLCQIPGLSWAEGEDNLFDFDPIVVTATKTPVKLSESNANMTVITRKDIEEQHYADLSEALRNVPGVTINNYGTGIGHEASNMLRINGSDKIVVLVDGVRVDAAGVNFAAAAYSDLDNVEKIEVLKGAAASLYGANAKGGVIQIITRKAEGNKSTLTYTGGSYDKENYAFMNQGKAGDYSWVVTSQKDIMGDYKDANGTTVPEHRNAETTTFKLTKAINEKSDITFDYQKYQSDYMYSGTNYYLNQRNPGNMDNYNWKLIYNNQLTDKLKNRLTFYNGVYDNTFQWSNNAGTSMEKVKTMRLQDEFTQTLADNHTVTGGFEYSRDKVVSKGNKKLSNSAYYVQDEWNLDRQWKLTSGVRYDDSAQYGSNTSPHVNLGYKANEDTSYYVSYNKYFIVPTPDQVFNNTYGNNNLKAEKGDNLEFGVNHRLSDTLSTTFHMFKRSSSNAVFYDYNLWKYVNSDEKVHGWDIQLNKQVTKQLSTYVGYTHTTIDATIQQAENVDGYVPKGYWNVGADYRQERYDIHLQGRGVSDKTGPQNGTAYSNYFPESTYWVWDFALNYKLSKDAKTFLRVNNLFNKFYAEQSNASNRPGWGGNPGEWYTSPGRNYQLGVQYQF</sequence>
<dbReference type="PANTHER" id="PTHR30069:SF29">
    <property type="entry name" value="HEMOGLOBIN AND HEMOGLOBIN-HAPTOGLOBIN-BINDING PROTEIN 1-RELATED"/>
    <property type="match status" value="1"/>
</dbReference>
<gene>
    <name evidence="14" type="ORF">SAMN02745170_02987</name>
</gene>
<dbReference type="Pfam" id="PF00593">
    <property type="entry name" value="TonB_dep_Rec_b-barrel"/>
    <property type="match status" value="1"/>
</dbReference>
<evidence type="ECO:0000256" key="10">
    <source>
        <dbReference type="PROSITE-ProRule" id="PRU01360"/>
    </source>
</evidence>
<keyword evidence="3 10" id="KW-1134">Transmembrane beta strand</keyword>
<keyword evidence="9 10" id="KW-0998">Cell outer membrane</keyword>
<evidence type="ECO:0000256" key="9">
    <source>
        <dbReference type="ARBA" id="ARBA00023237"/>
    </source>
</evidence>
<evidence type="ECO:0000256" key="6">
    <source>
        <dbReference type="ARBA" id="ARBA00023077"/>
    </source>
</evidence>
<dbReference type="AlphaFoldDB" id="A0A1M6KYL1"/>
<dbReference type="GO" id="GO:0044718">
    <property type="term" value="P:siderophore transmembrane transport"/>
    <property type="evidence" value="ECO:0007669"/>
    <property type="project" value="TreeGrafter"/>
</dbReference>
<dbReference type="PROSITE" id="PS01156">
    <property type="entry name" value="TONB_DEPENDENT_REC_2"/>
    <property type="match status" value="1"/>
</dbReference>
<evidence type="ECO:0000256" key="7">
    <source>
        <dbReference type="ARBA" id="ARBA00023136"/>
    </source>
</evidence>
<comment type="subcellular location">
    <subcellularLocation>
        <location evidence="1 10">Cell outer membrane</location>
        <topology evidence="1 10">Multi-pass membrane protein</topology>
    </subcellularLocation>
</comment>
<evidence type="ECO:0000256" key="2">
    <source>
        <dbReference type="ARBA" id="ARBA00022448"/>
    </source>
</evidence>
<evidence type="ECO:0000256" key="1">
    <source>
        <dbReference type="ARBA" id="ARBA00004571"/>
    </source>
</evidence>
<dbReference type="PANTHER" id="PTHR30069">
    <property type="entry name" value="TONB-DEPENDENT OUTER MEMBRANE RECEPTOR"/>
    <property type="match status" value="1"/>
</dbReference>
<keyword evidence="2 10" id="KW-0813">Transport</keyword>
<dbReference type="OrthoDB" id="337377at2"/>
<feature type="domain" description="TonB-dependent receptor-like beta-barrel" evidence="12">
    <location>
        <begin position="220"/>
        <end position="634"/>
    </location>
</feature>
<evidence type="ECO:0000259" key="13">
    <source>
        <dbReference type="Pfam" id="PF07715"/>
    </source>
</evidence>
<keyword evidence="15" id="KW-1185">Reference proteome</keyword>
<feature type="domain" description="TonB-dependent receptor plug" evidence="13">
    <location>
        <begin position="95"/>
        <end position="202"/>
    </location>
</feature>
<dbReference type="SUPFAM" id="SSF56935">
    <property type="entry name" value="Porins"/>
    <property type="match status" value="1"/>
</dbReference>
<dbReference type="InterPro" id="IPR036942">
    <property type="entry name" value="Beta-barrel_TonB_sf"/>
</dbReference>
<dbReference type="GO" id="GO:0015344">
    <property type="term" value="F:siderophore uptake transmembrane transporter activity"/>
    <property type="evidence" value="ECO:0007669"/>
    <property type="project" value="TreeGrafter"/>
</dbReference>
<comment type="similarity">
    <text evidence="10 11">Belongs to the TonB-dependent receptor family.</text>
</comment>
<dbReference type="Proteomes" id="UP000322917">
    <property type="component" value="Unassembled WGS sequence"/>
</dbReference>
<dbReference type="Gene3D" id="2.170.130.10">
    <property type="entry name" value="TonB-dependent receptor, plug domain"/>
    <property type="match status" value="1"/>
</dbReference>
<evidence type="ECO:0000256" key="8">
    <source>
        <dbReference type="ARBA" id="ARBA00023170"/>
    </source>
</evidence>
<dbReference type="Pfam" id="PF07715">
    <property type="entry name" value="Plug"/>
    <property type="match status" value="1"/>
</dbReference>
<dbReference type="PROSITE" id="PS52016">
    <property type="entry name" value="TONB_DEPENDENT_REC_3"/>
    <property type="match status" value="1"/>
</dbReference>
<dbReference type="InterPro" id="IPR000531">
    <property type="entry name" value="Beta-barrel_TonB"/>
</dbReference>
<dbReference type="InterPro" id="IPR010917">
    <property type="entry name" value="TonB_rcpt_CS"/>
</dbReference>
<reference evidence="14 15" key="1">
    <citation type="submission" date="2016-11" db="EMBL/GenBank/DDBJ databases">
        <authorList>
            <person name="Varghese N."/>
            <person name="Submissions S."/>
        </authorList>
    </citation>
    <scope>NUCLEOTIDE SEQUENCE [LARGE SCALE GENOMIC DNA]</scope>
    <source>
        <strain evidence="14 15">DSM 15287</strain>
    </source>
</reference>
<dbReference type="CDD" id="cd01347">
    <property type="entry name" value="ligand_gated_channel"/>
    <property type="match status" value="1"/>
</dbReference>
<evidence type="ECO:0000313" key="14">
    <source>
        <dbReference type="EMBL" id="SHJ64038.1"/>
    </source>
</evidence>
<dbReference type="GO" id="GO:0009279">
    <property type="term" value="C:cell outer membrane"/>
    <property type="evidence" value="ECO:0007669"/>
    <property type="project" value="UniProtKB-SubCell"/>
</dbReference>
<keyword evidence="8" id="KW-0675">Receptor</keyword>
<evidence type="ECO:0000259" key="12">
    <source>
        <dbReference type="Pfam" id="PF00593"/>
    </source>
</evidence>
<evidence type="ECO:0000256" key="3">
    <source>
        <dbReference type="ARBA" id="ARBA00022452"/>
    </source>
</evidence>
<dbReference type="InterPro" id="IPR037066">
    <property type="entry name" value="Plug_dom_sf"/>
</dbReference>
<keyword evidence="4 10" id="KW-0812">Transmembrane</keyword>
<protein>
    <submittedName>
        <fullName evidence="14">Vitamin B12 transporter</fullName>
    </submittedName>
</protein>
<dbReference type="InterPro" id="IPR012910">
    <property type="entry name" value="Plug_dom"/>
</dbReference>
<proteinExistence type="inferred from homology"/>
<accession>A0A1M6KYL1</accession>
<dbReference type="Gene3D" id="2.40.170.20">
    <property type="entry name" value="TonB-dependent receptor, beta-barrel domain"/>
    <property type="match status" value="1"/>
</dbReference>